<feature type="transmembrane region" description="Helical" evidence="7">
    <location>
        <begin position="28"/>
        <end position="50"/>
    </location>
</feature>
<comment type="similarity">
    <text evidence="7">Belongs to the binding-protein-dependent transport system permease family.</text>
</comment>
<feature type="transmembrane region" description="Helical" evidence="7">
    <location>
        <begin position="190"/>
        <end position="208"/>
    </location>
</feature>
<dbReference type="EMBL" id="VGLS01000790">
    <property type="protein sequence ID" value="MBM3226111.1"/>
    <property type="molecule type" value="Genomic_DNA"/>
</dbReference>
<evidence type="ECO:0000313" key="9">
    <source>
        <dbReference type="EMBL" id="MBM3226111.1"/>
    </source>
</evidence>
<evidence type="ECO:0000256" key="7">
    <source>
        <dbReference type="RuleBase" id="RU363032"/>
    </source>
</evidence>
<organism evidence="9 10">
    <name type="scientific">Tectimicrobiota bacterium</name>
    <dbReference type="NCBI Taxonomy" id="2528274"/>
    <lineage>
        <taxon>Bacteria</taxon>
        <taxon>Pseudomonadati</taxon>
        <taxon>Nitrospinota/Tectimicrobiota group</taxon>
        <taxon>Candidatus Tectimicrobiota</taxon>
    </lineage>
</organism>
<dbReference type="GO" id="GO:0005886">
    <property type="term" value="C:plasma membrane"/>
    <property type="evidence" value="ECO:0007669"/>
    <property type="project" value="UniProtKB-SubCell"/>
</dbReference>
<dbReference type="GO" id="GO:0055085">
    <property type="term" value="P:transmembrane transport"/>
    <property type="evidence" value="ECO:0007669"/>
    <property type="project" value="InterPro"/>
</dbReference>
<evidence type="ECO:0000256" key="4">
    <source>
        <dbReference type="ARBA" id="ARBA00022692"/>
    </source>
</evidence>
<sequence>MKATADLKREPVRSTWLRSPLRYLEKEWFLGYALIAPAGILILGLVAYPFLVALGFAVSDKIVGKTGHFVGLANFVALLRWQVFLETVVNSFIFTFYALLLKVGLGMVLALLMQHIVKGKNFFRGAVLLPFIVPTALSTVAWWKMLDPQYNIFNWLGVALGLFAQGPNWLGDPFWAKVSVILVNAWRGTPFFAISILAGLVAIPQDLYDAAKVDGAGALSRFRHVTLPLIKPILSVVMLFSIIFTFADFDIVYVLTRGGPTNSTHLFATLAYQTGLASSKLGEGAAIALFLFPVLMLIVIIQLHFIRKEGNE</sequence>
<feature type="transmembrane region" description="Helical" evidence="7">
    <location>
        <begin position="62"/>
        <end position="81"/>
    </location>
</feature>
<dbReference type="Proteomes" id="UP000712673">
    <property type="component" value="Unassembled WGS sequence"/>
</dbReference>
<feature type="transmembrane region" description="Helical" evidence="7">
    <location>
        <begin position="122"/>
        <end position="143"/>
    </location>
</feature>
<dbReference type="SUPFAM" id="SSF161098">
    <property type="entry name" value="MetI-like"/>
    <property type="match status" value="1"/>
</dbReference>
<dbReference type="AlphaFoldDB" id="A0A938B477"/>
<gene>
    <name evidence="9" type="ORF">FJZ47_20275</name>
</gene>
<dbReference type="InterPro" id="IPR035906">
    <property type="entry name" value="MetI-like_sf"/>
</dbReference>
<feature type="transmembrane region" description="Helical" evidence="7">
    <location>
        <begin position="93"/>
        <end position="116"/>
    </location>
</feature>
<protein>
    <submittedName>
        <fullName evidence="9">Sugar ABC transporter permease</fullName>
    </submittedName>
</protein>
<keyword evidence="2 7" id="KW-0813">Transport</keyword>
<dbReference type="Pfam" id="PF00528">
    <property type="entry name" value="BPD_transp_1"/>
    <property type="match status" value="1"/>
</dbReference>
<evidence type="ECO:0000259" key="8">
    <source>
        <dbReference type="PROSITE" id="PS50928"/>
    </source>
</evidence>
<accession>A0A938B477</accession>
<feature type="domain" description="ABC transmembrane type-1" evidence="8">
    <location>
        <begin position="88"/>
        <end position="302"/>
    </location>
</feature>
<comment type="subcellular location">
    <subcellularLocation>
        <location evidence="1 7">Cell membrane</location>
        <topology evidence="1 7">Multi-pass membrane protein</topology>
    </subcellularLocation>
</comment>
<keyword evidence="5 7" id="KW-1133">Transmembrane helix</keyword>
<feature type="transmembrane region" description="Helical" evidence="7">
    <location>
        <begin position="285"/>
        <end position="306"/>
    </location>
</feature>
<name>A0A938B477_UNCTE</name>
<keyword evidence="3" id="KW-1003">Cell membrane</keyword>
<dbReference type="PANTHER" id="PTHR43005:SF1">
    <property type="entry name" value="SPERMIDINE_PUTRESCINE TRANSPORT SYSTEM PERMEASE PROTEIN"/>
    <property type="match status" value="1"/>
</dbReference>
<evidence type="ECO:0000256" key="5">
    <source>
        <dbReference type="ARBA" id="ARBA00022989"/>
    </source>
</evidence>
<feature type="transmembrane region" description="Helical" evidence="7">
    <location>
        <begin position="229"/>
        <end position="247"/>
    </location>
</feature>
<proteinExistence type="inferred from homology"/>
<evidence type="ECO:0000313" key="10">
    <source>
        <dbReference type="Proteomes" id="UP000712673"/>
    </source>
</evidence>
<evidence type="ECO:0000256" key="3">
    <source>
        <dbReference type="ARBA" id="ARBA00022475"/>
    </source>
</evidence>
<dbReference type="CDD" id="cd06261">
    <property type="entry name" value="TM_PBP2"/>
    <property type="match status" value="1"/>
</dbReference>
<dbReference type="PANTHER" id="PTHR43005">
    <property type="entry name" value="BLR7065 PROTEIN"/>
    <property type="match status" value="1"/>
</dbReference>
<dbReference type="InterPro" id="IPR000515">
    <property type="entry name" value="MetI-like"/>
</dbReference>
<keyword evidence="4 7" id="KW-0812">Transmembrane</keyword>
<dbReference type="Gene3D" id="1.10.3720.10">
    <property type="entry name" value="MetI-like"/>
    <property type="match status" value="1"/>
</dbReference>
<evidence type="ECO:0000256" key="1">
    <source>
        <dbReference type="ARBA" id="ARBA00004651"/>
    </source>
</evidence>
<reference evidence="9" key="1">
    <citation type="submission" date="2019-03" db="EMBL/GenBank/DDBJ databases">
        <title>Lake Tanganyika Metagenome-Assembled Genomes (MAGs).</title>
        <authorList>
            <person name="Tran P."/>
        </authorList>
    </citation>
    <scope>NUCLEOTIDE SEQUENCE</scope>
    <source>
        <strain evidence="9">K_DeepCast_65m_m2_066</strain>
    </source>
</reference>
<feature type="transmembrane region" description="Helical" evidence="7">
    <location>
        <begin position="152"/>
        <end position="170"/>
    </location>
</feature>
<evidence type="ECO:0000256" key="6">
    <source>
        <dbReference type="ARBA" id="ARBA00023136"/>
    </source>
</evidence>
<comment type="caution">
    <text evidence="9">The sequence shown here is derived from an EMBL/GenBank/DDBJ whole genome shotgun (WGS) entry which is preliminary data.</text>
</comment>
<evidence type="ECO:0000256" key="2">
    <source>
        <dbReference type="ARBA" id="ARBA00022448"/>
    </source>
</evidence>
<keyword evidence="6 7" id="KW-0472">Membrane</keyword>
<dbReference type="PROSITE" id="PS50928">
    <property type="entry name" value="ABC_TM1"/>
    <property type="match status" value="1"/>
</dbReference>